<feature type="region of interest" description="Disordered" evidence="5">
    <location>
        <begin position="142"/>
        <end position="194"/>
    </location>
</feature>
<evidence type="ECO:0000313" key="8">
    <source>
        <dbReference type="Proteomes" id="UP001172673"/>
    </source>
</evidence>
<feature type="region of interest" description="Disordered" evidence="5">
    <location>
        <begin position="234"/>
        <end position="269"/>
    </location>
</feature>
<accession>A0AA39CEE6</accession>
<dbReference type="InterPro" id="IPR053181">
    <property type="entry name" value="EcdB-like_regulator"/>
</dbReference>
<evidence type="ECO:0000256" key="2">
    <source>
        <dbReference type="ARBA" id="ARBA00023125"/>
    </source>
</evidence>
<feature type="compositionally biased region" description="Low complexity" evidence="5">
    <location>
        <begin position="239"/>
        <end position="252"/>
    </location>
</feature>
<feature type="compositionally biased region" description="Polar residues" evidence="5">
    <location>
        <begin position="172"/>
        <end position="188"/>
    </location>
</feature>
<dbReference type="Proteomes" id="UP001172673">
    <property type="component" value="Unassembled WGS sequence"/>
</dbReference>
<dbReference type="Gene3D" id="4.10.240.10">
    <property type="entry name" value="Zn(2)-C6 fungal-type DNA-binding domain"/>
    <property type="match status" value="1"/>
</dbReference>
<feature type="region of interest" description="Disordered" evidence="5">
    <location>
        <begin position="16"/>
        <end position="45"/>
    </location>
</feature>
<dbReference type="EMBL" id="JAPDRK010000016">
    <property type="protein sequence ID" value="KAJ9605390.1"/>
    <property type="molecule type" value="Genomic_DNA"/>
</dbReference>
<keyword evidence="2" id="KW-0238">DNA-binding</keyword>
<name>A0AA39CEE6_9EURO</name>
<protein>
    <submittedName>
        <fullName evidence="7">Zcf27p</fullName>
    </submittedName>
</protein>
<evidence type="ECO:0000259" key="6">
    <source>
        <dbReference type="PROSITE" id="PS50048"/>
    </source>
</evidence>
<keyword evidence="8" id="KW-1185">Reference proteome</keyword>
<dbReference type="CDD" id="cd00067">
    <property type="entry name" value="GAL4"/>
    <property type="match status" value="1"/>
</dbReference>
<evidence type="ECO:0000256" key="4">
    <source>
        <dbReference type="ARBA" id="ARBA00023242"/>
    </source>
</evidence>
<dbReference type="Pfam" id="PF00172">
    <property type="entry name" value="Zn_clus"/>
    <property type="match status" value="1"/>
</dbReference>
<dbReference type="GO" id="GO:0000981">
    <property type="term" value="F:DNA-binding transcription factor activity, RNA polymerase II-specific"/>
    <property type="evidence" value="ECO:0007669"/>
    <property type="project" value="InterPro"/>
</dbReference>
<dbReference type="GO" id="GO:0008270">
    <property type="term" value="F:zinc ion binding"/>
    <property type="evidence" value="ECO:0007669"/>
    <property type="project" value="InterPro"/>
</dbReference>
<dbReference type="CDD" id="cd12148">
    <property type="entry name" value="fungal_TF_MHR"/>
    <property type="match status" value="1"/>
</dbReference>
<evidence type="ECO:0000256" key="1">
    <source>
        <dbReference type="ARBA" id="ARBA00023015"/>
    </source>
</evidence>
<dbReference type="PROSITE" id="PS00463">
    <property type="entry name" value="ZN2_CY6_FUNGAL_1"/>
    <property type="match status" value="1"/>
</dbReference>
<feature type="compositionally biased region" description="Polar residues" evidence="5">
    <location>
        <begin position="21"/>
        <end position="31"/>
    </location>
</feature>
<gene>
    <name evidence="7" type="primary">ZCF27_2</name>
    <name evidence="7" type="ORF">H2200_010047</name>
</gene>
<dbReference type="SMART" id="SM00066">
    <property type="entry name" value="GAL4"/>
    <property type="match status" value="1"/>
</dbReference>
<proteinExistence type="predicted"/>
<dbReference type="GO" id="GO:0003677">
    <property type="term" value="F:DNA binding"/>
    <property type="evidence" value="ECO:0007669"/>
    <property type="project" value="UniProtKB-KW"/>
</dbReference>
<organism evidence="7 8">
    <name type="scientific">Cladophialophora chaetospira</name>
    <dbReference type="NCBI Taxonomy" id="386627"/>
    <lineage>
        <taxon>Eukaryota</taxon>
        <taxon>Fungi</taxon>
        <taxon>Dikarya</taxon>
        <taxon>Ascomycota</taxon>
        <taxon>Pezizomycotina</taxon>
        <taxon>Eurotiomycetes</taxon>
        <taxon>Chaetothyriomycetidae</taxon>
        <taxon>Chaetothyriales</taxon>
        <taxon>Herpotrichiellaceae</taxon>
        <taxon>Cladophialophora</taxon>
    </lineage>
</organism>
<comment type="caution">
    <text evidence="7">The sequence shown here is derived from an EMBL/GenBank/DDBJ whole genome shotgun (WGS) entry which is preliminary data.</text>
</comment>
<dbReference type="PANTHER" id="PTHR47785:SF5">
    <property type="entry name" value="ZN(II)2CYS6 TRANSCRIPTION FACTOR (EUROFUNG)"/>
    <property type="match status" value="1"/>
</dbReference>
<dbReference type="PANTHER" id="PTHR47785">
    <property type="entry name" value="ZN(II)2CYS6 TRANSCRIPTION FACTOR (EUROFUNG)-RELATED-RELATED"/>
    <property type="match status" value="1"/>
</dbReference>
<dbReference type="PROSITE" id="PS50048">
    <property type="entry name" value="ZN2_CY6_FUNGAL_2"/>
    <property type="match status" value="1"/>
</dbReference>
<dbReference type="InterPro" id="IPR036864">
    <property type="entry name" value="Zn2-C6_fun-type_DNA-bd_sf"/>
</dbReference>
<feature type="compositionally biased region" description="Polar residues" evidence="5">
    <location>
        <begin position="145"/>
        <end position="157"/>
    </location>
</feature>
<dbReference type="InterPro" id="IPR001138">
    <property type="entry name" value="Zn2Cys6_DnaBD"/>
</dbReference>
<evidence type="ECO:0000256" key="3">
    <source>
        <dbReference type="ARBA" id="ARBA00023163"/>
    </source>
</evidence>
<evidence type="ECO:0000313" key="7">
    <source>
        <dbReference type="EMBL" id="KAJ9605390.1"/>
    </source>
</evidence>
<feature type="domain" description="Zn(2)-C6 fungal-type" evidence="6">
    <location>
        <begin position="61"/>
        <end position="91"/>
    </location>
</feature>
<evidence type="ECO:0000256" key="5">
    <source>
        <dbReference type="SAM" id="MobiDB-lite"/>
    </source>
</evidence>
<sequence>MASIIDHTMERHHVFKGRNGGATSASATQGSPLIGGKRKLPPNPDATTIRGAFPRKRAFAACQMCRTRKTKCSNHRPTCESCQELGSACIYPDPTFQHASFDPASLTILDRLNYLINIVESDHDERQHAGTHSSGRLRDLLHSASPHTGTVPNNEQLVTRPAPSPYSGSVGDATSTTTSLEPTVQTPRAENKGKQALPHYFHGSSEDILDWPVFQSRHNREQIERLIFDPALHSDHDYSSPSSRSRFSIPSPTDTREEPRRRMSSTRGIREEDVSELVERFLANVHTKNPILDPNALRGIVKSIAGEGFGWDAGTCLVLLACACAAISSPFIRTSITGRGGYDSLADTPDYATAEAYYDAARKRIGLLTNTQLATECHFLAGVYEMYSMRPLRSSISFNRACIAFQALTWMRSEHCLDESRLEKAQKSRLYWSCLKSEHEIMVELRFPASGLTTLNYTQSFPSPPGASGDGQKSWHSSEDIQADTVSAGGLEPELERSWYYYLADIAVRRILQRVFDLFYRSSHHVWSQQDLSRLIWSAEELDQQLTQWCDNLPEPVAFRHDSFSDEELSFHLQARFVEVRERIFRPFLYVAIHGPEHVSAQVLQGGLVAKHISACLGLIRHWNVTHRHHGTWLMVRQSFAAGLLLVAAQRAGLTSGQISDVDFREALHTCLATLQYWEREAPDLGASRLIFEDMTAHVLG</sequence>
<dbReference type="SUPFAM" id="SSF57701">
    <property type="entry name" value="Zn2/Cys6 DNA-binding domain"/>
    <property type="match status" value="1"/>
</dbReference>
<keyword evidence="3" id="KW-0804">Transcription</keyword>
<keyword evidence="4" id="KW-0539">Nucleus</keyword>
<dbReference type="AlphaFoldDB" id="A0AA39CEE6"/>
<keyword evidence="1" id="KW-0805">Transcription regulation</keyword>
<reference evidence="7" key="1">
    <citation type="submission" date="2022-10" db="EMBL/GenBank/DDBJ databases">
        <title>Culturing micro-colonial fungi from biological soil crusts in the Mojave desert and describing Neophaeococcomyces mojavensis, and introducing the new genera and species Taxawa tesnikishii.</title>
        <authorList>
            <person name="Kurbessoian T."/>
            <person name="Stajich J.E."/>
        </authorList>
    </citation>
    <scope>NUCLEOTIDE SEQUENCE</scope>
    <source>
        <strain evidence="7">TK_41</strain>
    </source>
</reference>